<gene>
    <name evidence="1" type="ORF">GCM10010170_010680</name>
</gene>
<evidence type="ECO:0000313" key="1">
    <source>
        <dbReference type="EMBL" id="GAA2331904.1"/>
    </source>
</evidence>
<dbReference type="Proteomes" id="UP001501444">
    <property type="component" value="Unassembled WGS sequence"/>
</dbReference>
<dbReference type="RefSeq" id="WP_344611086.1">
    <property type="nucleotide sequence ID" value="NZ_BAAARV010000006.1"/>
</dbReference>
<name>A0ABN3FJW5_9ACTN</name>
<dbReference type="Gene3D" id="1.20.1260.10">
    <property type="match status" value="1"/>
</dbReference>
<evidence type="ECO:0000313" key="2">
    <source>
        <dbReference type="Proteomes" id="UP001501444"/>
    </source>
</evidence>
<sequence length="311" mass="34755">MTTLLAANIAVTAEGDYRRRLESQRRRSRERAYRVSDRLGELGARRSLQHLGVNAALMIGGQVAALSAVPLQLLRGPDVEDRVLKNTRDLCAAAAVLDANYRALEQIAQTCRDEVTAKLAVDLRAESEDMLSECFTALDRLAGAVIFGEFKGELAYQIQSIGAVQMLRLPQLRESMYQLRDAAVDVLRFARSRAMPYEARLEARTIIPDYDSLSVEQIRDSLTRLSQGELATVNAYECATHNRTPIVETIRNLQGREPWPGYDTMTVMEIRSRLRDADDDQVRAVLDYERGHKDRSSILNASEMIQAAAAA</sequence>
<comment type="caution">
    <text evidence="1">The sequence shown here is derived from an EMBL/GenBank/DDBJ whole genome shotgun (WGS) entry which is preliminary data.</text>
</comment>
<keyword evidence="2" id="KW-1185">Reference proteome</keyword>
<reference evidence="1 2" key="1">
    <citation type="journal article" date="2019" name="Int. J. Syst. Evol. Microbiol.">
        <title>The Global Catalogue of Microorganisms (GCM) 10K type strain sequencing project: providing services to taxonomists for standard genome sequencing and annotation.</title>
        <authorList>
            <consortium name="The Broad Institute Genomics Platform"/>
            <consortium name="The Broad Institute Genome Sequencing Center for Infectious Disease"/>
            <person name="Wu L."/>
            <person name="Ma J."/>
        </authorList>
    </citation>
    <scope>NUCLEOTIDE SEQUENCE [LARGE SCALE GENOMIC DNA]</scope>
    <source>
        <strain evidence="1 2">JCM 3272</strain>
    </source>
</reference>
<dbReference type="InterPro" id="IPR012347">
    <property type="entry name" value="Ferritin-like"/>
</dbReference>
<dbReference type="EMBL" id="BAAARV010000006">
    <property type="protein sequence ID" value="GAA2331904.1"/>
    <property type="molecule type" value="Genomic_DNA"/>
</dbReference>
<organism evidence="1 2">
    <name type="scientific">Dactylosporangium salmoneum</name>
    <dbReference type="NCBI Taxonomy" id="53361"/>
    <lineage>
        <taxon>Bacteria</taxon>
        <taxon>Bacillati</taxon>
        <taxon>Actinomycetota</taxon>
        <taxon>Actinomycetes</taxon>
        <taxon>Micromonosporales</taxon>
        <taxon>Micromonosporaceae</taxon>
        <taxon>Dactylosporangium</taxon>
    </lineage>
</organism>
<proteinExistence type="predicted"/>
<protein>
    <submittedName>
        <fullName evidence="1">Uncharacterized protein</fullName>
    </submittedName>
</protein>
<accession>A0ABN3FJW5</accession>